<dbReference type="AlphaFoldDB" id="A0A1M5TAP2"/>
<dbReference type="EMBL" id="FQXG01000003">
    <property type="protein sequence ID" value="SHH47784.1"/>
    <property type="molecule type" value="Genomic_DNA"/>
</dbReference>
<name>A0A1M5TAP2_9GAMM</name>
<dbReference type="STRING" id="299255.SAMN02745129_2062"/>
<evidence type="ECO:0000313" key="2">
    <source>
        <dbReference type="Proteomes" id="UP000184268"/>
    </source>
</evidence>
<reference evidence="1 2" key="1">
    <citation type="submission" date="2016-11" db="EMBL/GenBank/DDBJ databases">
        <authorList>
            <person name="Jaros S."/>
            <person name="Januszkiewicz K."/>
            <person name="Wedrychowicz H."/>
        </authorList>
    </citation>
    <scope>NUCLEOTIDE SEQUENCE [LARGE SCALE GENOMIC DNA]</scope>
    <source>
        <strain evidence="1 2">DSM 16917</strain>
    </source>
</reference>
<evidence type="ECO:0000313" key="1">
    <source>
        <dbReference type="EMBL" id="SHH47784.1"/>
    </source>
</evidence>
<protein>
    <submittedName>
        <fullName evidence="1">Uncharacterized protein</fullName>
    </submittedName>
</protein>
<organism evidence="1 2">
    <name type="scientific">Ferrimonas marina</name>
    <dbReference type="NCBI Taxonomy" id="299255"/>
    <lineage>
        <taxon>Bacteria</taxon>
        <taxon>Pseudomonadati</taxon>
        <taxon>Pseudomonadota</taxon>
        <taxon>Gammaproteobacteria</taxon>
        <taxon>Alteromonadales</taxon>
        <taxon>Ferrimonadaceae</taxon>
        <taxon>Ferrimonas</taxon>
    </lineage>
</organism>
<dbReference type="RefSeq" id="WP_067663447.1">
    <property type="nucleotide sequence ID" value="NZ_FQXG01000003.1"/>
</dbReference>
<gene>
    <name evidence="1" type="ORF">SAMN02745129_2062</name>
</gene>
<sequence>MDRFELIEDKHKRQCPETWDMQGFIADLMAKIAAGEIPKEQAVAQMFSRAKSNLSKVAELQRNQDCEPLH</sequence>
<dbReference type="Proteomes" id="UP000184268">
    <property type="component" value="Unassembled WGS sequence"/>
</dbReference>
<proteinExistence type="predicted"/>
<keyword evidence="2" id="KW-1185">Reference proteome</keyword>
<accession>A0A1M5TAP2</accession>